<proteinExistence type="predicted"/>
<dbReference type="Proteomes" id="UP000013827">
    <property type="component" value="Unassembled WGS sequence"/>
</dbReference>
<organism evidence="2 3">
    <name type="scientific">Emiliania huxleyi (strain CCMP1516)</name>
    <dbReference type="NCBI Taxonomy" id="280463"/>
    <lineage>
        <taxon>Eukaryota</taxon>
        <taxon>Haptista</taxon>
        <taxon>Haptophyta</taxon>
        <taxon>Prymnesiophyceae</taxon>
        <taxon>Isochrysidales</taxon>
        <taxon>Noelaerhabdaceae</taxon>
        <taxon>Emiliania</taxon>
    </lineage>
</organism>
<dbReference type="PANTHER" id="PTHR32026:SF10">
    <property type="entry name" value="METHYLTRANSFERASE-LIKE PROTEIN 24-RELATED"/>
    <property type="match status" value="1"/>
</dbReference>
<keyword evidence="1" id="KW-0732">Signal</keyword>
<reference evidence="3" key="1">
    <citation type="journal article" date="2013" name="Nature">
        <title>Pan genome of the phytoplankton Emiliania underpins its global distribution.</title>
        <authorList>
            <person name="Read B.A."/>
            <person name="Kegel J."/>
            <person name="Klute M.J."/>
            <person name="Kuo A."/>
            <person name="Lefebvre S.C."/>
            <person name="Maumus F."/>
            <person name="Mayer C."/>
            <person name="Miller J."/>
            <person name="Monier A."/>
            <person name="Salamov A."/>
            <person name="Young J."/>
            <person name="Aguilar M."/>
            <person name="Claverie J.M."/>
            <person name="Frickenhaus S."/>
            <person name="Gonzalez K."/>
            <person name="Herman E.K."/>
            <person name="Lin Y.C."/>
            <person name="Napier J."/>
            <person name="Ogata H."/>
            <person name="Sarno A.F."/>
            <person name="Shmutz J."/>
            <person name="Schroeder D."/>
            <person name="de Vargas C."/>
            <person name="Verret F."/>
            <person name="von Dassow P."/>
            <person name="Valentin K."/>
            <person name="Van de Peer Y."/>
            <person name="Wheeler G."/>
            <person name="Dacks J.B."/>
            <person name="Delwiche C.F."/>
            <person name="Dyhrman S.T."/>
            <person name="Glockner G."/>
            <person name="John U."/>
            <person name="Richards T."/>
            <person name="Worden A.Z."/>
            <person name="Zhang X."/>
            <person name="Grigoriev I.V."/>
            <person name="Allen A.E."/>
            <person name="Bidle K."/>
            <person name="Borodovsky M."/>
            <person name="Bowler C."/>
            <person name="Brownlee C."/>
            <person name="Cock J.M."/>
            <person name="Elias M."/>
            <person name="Gladyshev V.N."/>
            <person name="Groth M."/>
            <person name="Guda C."/>
            <person name="Hadaegh A."/>
            <person name="Iglesias-Rodriguez M.D."/>
            <person name="Jenkins J."/>
            <person name="Jones B.M."/>
            <person name="Lawson T."/>
            <person name="Leese F."/>
            <person name="Lindquist E."/>
            <person name="Lobanov A."/>
            <person name="Lomsadze A."/>
            <person name="Malik S.B."/>
            <person name="Marsh M.E."/>
            <person name="Mackinder L."/>
            <person name="Mock T."/>
            <person name="Mueller-Roeber B."/>
            <person name="Pagarete A."/>
            <person name="Parker M."/>
            <person name="Probert I."/>
            <person name="Quesneville H."/>
            <person name="Raines C."/>
            <person name="Rensing S.A."/>
            <person name="Riano-Pachon D.M."/>
            <person name="Richier S."/>
            <person name="Rokitta S."/>
            <person name="Shiraiwa Y."/>
            <person name="Soanes D.M."/>
            <person name="van der Giezen M."/>
            <person name="Wahlund T.M."/>
            <person name="Williams B."/>
            <person name="Wilson W."/>
            <person name="Wolfe G."/>
            <person name="Wurch L.L."/>
        </authorList>
    </citation>
    <scope>NUCLEOTIDE SEQUENCE</scope>
</reference>
<reference evidence="2" key="2">
    <citation type="submission" date="2024-10" db="UniProtKB">
        <authorList>
            <consortium name="EnsemblProtists"/>
        </authorList>
    </citation>
    <scope>IDENTIFICATION</scope>
</reference>
<dbReference type="AlphaFoldDB" id="A0A0D3IKR1"/>
<keyword evidence="3" id="KW-1185">Reference proteome</keyword>
<dbReference type="GeneID" id="17257949"/>
<name>A0A0D3IKR1_EMIH1</name>
<dbReference type="HOGENOM" id="CLU_938235_0_0_1"/>
<dbReference type="KEGG" id="ehx:EMIHUDRAFT_437492"/>
<evidence type="ECO:0000256" key="1">
    <source>
        <dbReference type="SAM" id="SignalP"/>
    </source>
</evidence>
<evidence type="ECO:0000313" key="3">
    <source>
        <dbReference type="Proteomes" id="UP000013827"/>
    </source>
</evidence>
<evidence type="ECO:0000313" key="2">
    <source>
        <dbReference type="EnsemblProtists" id="EOD11846"/>
    </source>
</evidence>
<dbReference type="PaxDb" id="2903-EOD11846"/>
<sequence>MRLAAALSLSLLAGASGRKRWWENAEPDDTLGCGKCKVAVMRLLVPFPKGCAGSNGTVIKSTAADRAASAYCESLFPPKMKRQCVVYSFGVDNNLDFDKAMLARKDPAGVPIGCRVMSFDPFCCGAAHVLATNHQFAPVGLATYDGLMEAGTEQGNVSFPVFTLRTLMSSNEDPKLDALRLKVSSALEWKGLKNLINLGTIQEIRQLSLNLQFKDEDMWEEYRLILTSLRAAGFVPFYVAKQPQATPPPAAAVGASRLCHGASSRLALCVPRRATCRCRRARSSCTRATRWLTVTST</sequence>
<accession>A0A0D3IKR1</accession>
<dbReference type="InterPro" id="IPR026913">
    <property type="entry name" value="METTL24"/>
</dbReference>
<dbReference type="PANTHER" id="PTHR32026">
    <property type="entry name" value="METHYLTRANSFERASE-LIKE PROTEIN 24"/>
    <property type="match status" value="1"/>
</dbReference>
<feature type="signal peptide" evidence="1">
    <location>
        <begin position="1"/>
        <end position="17"/>
    </location>
</feature>
<feature type="chain" id="PRO_5044239343" evidence="1">
    <location>
        <begin position="18"/>
        <end position="297"/>
    </location>
</feature>
<dbReference type="EnsemblProtists" id="EOD11846">
    <property type="protein sequence ID" value="EOD11846"/>
    <property type="gene ID" value="EMIHUDRAFT_437492"/>
</dbReference>
<dbReference type="RefSeq" id="XP_005764275.1">
    <property type="nucleotide sequence ID" value="XM_005764218.1"/>
</dbReference>
<protein>
    <submittedName>
        <fullName evidence="2">Uncharacterized protein</fullName>
    </submittedName>
</protein>